<gene>
    <name evidence="2" type="ORF">D0Z07_0843</name>
</gene>
<reference evidence="2" key="1">
    <citation type="submission" date="2019-07" db="EMBL/GenBank/DDBJ databases">
        <title>Hyphodiscus hymeniophilus genome sequencing and assembly.</title>
        <authorList>
            <person name="Kramer G."/>
            <person name="Nodwell J."/>
        </authorList>
    </citation>
    <scope>NUCLEOTIDE SEQUENCE</scope>
    <source>
        <strain evidence="2">ATCC 34498</strain>
    </source>
</reference>
<dbReference type="SUPFAM" id="SSF69065">
    <property type="entry name" value="RNase III domain-like"/>
    <property type="match status" value="1"/>
</dbReference>
<dbReference type="OrthoDB" id="67027at2759"/>
<protein>
    <submittedName>
        <fullName evidence="2">Ribonuclease III</fullName>
    </submittedName>
</protein>
<feature type="domain" description="RNase III" evidence="1">
    <location>
        <begin position="5"/>
        <end position="132"/>
    </location>
</feature>
<name>A0A9P6VQK6_9HELO</name>
<dbReference type="Gene3D" id="1.10.1520.10">
    <property type="entry name" value="Ribonuclease III domain"/>
    <property type="match status" value="1"/>
</dbReference>
<proteinExistence type="predicted"/>
<sequence length="151" mass="16524">MNDAIRGVESIIGYTFTNPPLLWEALQAPGSNVYRIGGRQISNQGHKRIALLGDKWLDLIIFMDWFVENVSTGQGDRRRALTTSNANLARVCDRLGLHQFMNKNRSQGGEVSEVTKATLIEAIIGAVAQDGGLESVRAVMQALGLLTQSLE</sequence>
<accession>A0A9P6VQK6</accession>
<dbReference type="InterPro" id="IPR036389">
    <property type="entry name" value="RNase_III_sf"/>
</dbReference>
<dbReference type="CDD" id="cd00593">
    <property type="entry name" value="RIBOc"/>
    <property type="match status" value="1"/>
</dbReference>
<dbReference type="EMBL" id="VNKQ01000003">
    <property type="protein sequence ID" value="KAG0651802.1"/>
    <property type="molecule type" value="Genomic_DNA"/>
</dbReference>
<dbReference type="SMART" id="SM00535">
    <property type="entry name" value="RIBOc"/>
    <property type="match status" value="1"/>
</dbReference>
<evidence type="ECO:0000313" key="2">
    <source>
        <dbReference type="EMBL" id="KAG0651802.1"/>
    </source>
</evidence>
<dbReference type="GO" id="GO:0004525">
    <property type="term" value="F:ribonuclease III activity"/>
    <property type="evidence" value="ECO:0007669"/>
    <property type="project" value="InterPro"/>
</dbReference>
<organism evidence="2 3">
    <name type="scientific">Hyphodiscus hymeniophilus</name>
    <dbReference type="NCBI Taxonomy" id="353542"/>
    <lineage>
        <taxon>Eukaryota</taxon>
        <taxon>Fungi</taxon>
        <taxon>Dikarya</taxon>
        <taxon>Ascomycota</taxon>
        <taxon>Pezizomycotina</taxon>
        <taxon>Leotiomycetes</taxon>
        <taxon>Helotiales</taxon>
        <taxon>Hyphodiscaceae</taxon>
        <taxon>Hyphodiscus</taxon>
    </lineage>
</organism>
<dbReference type="AlphaFoldDB" id="A0A9P6VQK6"/>
<dbReference type="PROSITE" id="PS50142">
    <property type="entry name" value="RNASE_3_2"/>
    <property type="match status" value="1"/>
</dbReference>
<dbReference type="InterPro" id="IPR000999">
    <property type="entry name" value="RNase_III_dom"/>
</dbReference>
<keyword evidence="3" id="KW-1185">Reference proteome</keyword>
<evidence type="ECO:0000259" key="1">
    <source>
        <dbReference type="PROSITE" id="PS50142"/>
    </source>
</evidence>
<dbReference type="Proteomes" id="UP000785200">
    <property type="component" value="Unassembled WGS sequence"/>
</dbReference>
<evidence type="ECO:0000313" key="3">
    <source>
        <dbReference type="Proteomes" id="UP000785200"/>
    </source>
</evidence>
<comment type="caution">
    <text evidence="2">The sequence shown here is derived from an EMBL/GenBank/DDBJ whole genome shotgun (WGS) entry which is preliminary data.</text>
</comment>
<dbReference type="GO" id="GO:0006396">
    <property type="term" value="P:RNA processing"/>
    <property type="evidence" value="ECO:0007669"/>
    <property type="project" value="InterPro"/>
</dbReference>
<dbReference type="Pfam" id="PF00636">
    <property type="entry name" value="Ribonuclease_3"/>
    <property type="match status" value="1"/>
</dbReference>